<feature type="transmembrane region" description="Helical" evidence="2">
    <location>
        <begin position="137"/>
        <end position="156"/>
    </location>
</feature>
<evidence type="ECO:0000313" key="4">
    <source>
        <dbReference type="Proteomes" id="UP000783871"/>
    </source>
</evidence>
<keyword evidence="2" id="KW-0812">Transmembrane</keyword>
<evidence type="ECO:0000256" key="2">
    <source>
        <dbReference type="SAM" id="Phobius"/>
    </source>
</evidence>
<name>A0ABX0Z941_9ACTN</name>
<gene>
    <name evidence="3" type="ORF">HCJ94_17660</name>
</gene>
<comment type="caution">
    <text evidence="3">The sequence shown here is derived from an EMBL/GenBank/DDBJ whole genome shotgun (WGS) entry which is preliminary data.</text>
</comment>
<reference evidence="3 4" key="1">
    <citation type="submission" date="2020-03" db="EMBL/GenBank/DDBJ databases">
        <title>WGS of actinomycetes isolated from Thailand.</title>
        <authorList>
            <person name="Thawai C."/>
        </authorList>
    </citation>
    <scope>NUCLEOTIDE SEQUENCE [LARGE SCALE GENOMIC DNA]</scope>
    <source>
        <strain evidence="3 4">HSS6-12</strain>
    </source>
</reference>
<dbReference type="RefSeq" id="WP_168002126.1">
    <property type="nucleotide sequence ID" value="NZ_JAATEO010000018.1"/>
</dbReference>
<feature type="region of interest" description="Disordered" evidence="1">
    <location>
        <begin position="341"/>
        <end position="368"/>
    </location>
</feature>
<organism evidence="3 4">
    <name type="scientific">Micromonospora thermarum</name>
    <dbReference type="NCBI Taxonomy" id="2720024"/>
    <lineage>
        <taxon>Bacteria</taxon>
        <taxon>Bacillati</taxon>
        <taxon>Actinomycetota</taxon>
        <taxon>Actinomycetes</taxon>
        <taxon>Micromonosporales</taxon>
        <taxon>Micromonosporaceae</taxon>
        <taxon>Micromonospora</taxon>
    </lineage>
</organism>
<feature type="region of interest" description="Disordered" evidence="1">
    <location>
        <begin position="104"/>
        <end position="124"/>
    </location>
</feature>
<keyword evidence="4" id="KW-1185">Reference proteome</keyword>
<protein>
    <submittedName>
        <fullName evidence="3">Uncharacterized protein</fullName>
    </submittedName>
</protein>
<accession>A0ABX0Z941</accession>
<feature type="transmembrane region" description="Helical" evidence="2">
    <location>
        <begin position="244"/>
        <end position="265"/>
    </location>
</feature>
<dbReference type="Proteomes" id="UP000783871">
    <property type="component" value="Unassembled WGS sequence"/>
</dbReference>
<feature type="transmembrane region" description="Helical" evidence="2">
    <location>
        <begin position="216"/>
        <end position="238"/>
    </location>
</feature>
<sequence>MSTPRWASRLFDGIFPSGAVERERVRILRAERPQAATLPPEELSPGEVAVALETGSTLAHRDAKHAARLLKAQKKLVSTAATSQLAYQRLQAVSTDSRWAGHTRQLRVAQDRSEPATGGDAGFQEDFDPHRPLVAEWLLSLVEVLFVVVEVVFWYQVFNDDVEPDAGLFDAERMSAILLAVLIPVVGVWVARTIGKLAHRWVARYPGVQRTARLGTLFSGVTGVLALVAIAWLVFVRFSPDEQVFAGTSVPAVPMAVVFVLVLLIDTVARTFLTSEIRVQSNARARHFDRLAKRLIAQNAAHDRAWLGLRSAIQVELDRCERFGVVGGLLVLDERAVGGRGGHPLTGVTERDAHTTSAEPGLALPDPTQQRLFGAPVALAPLRTIYDAVNSLDTFRPLTKDEVNRAITRLRLELHGTSTTTAVPPAANGTGPTLPAPDPGGPERGRSRL</sequence>
<proteinExistence type="predicted"/>
<dbReference type="EMBL" id="JAATEO010000018">
    <property type="protein sequence ID" value="NJP33757.1"/>
    <property type="molecule type" value="Genomic_DNA"/>
</dbReference>
<keyword evidence="2" id="KW-1133">Transmembrane helix</keyword>
<feature type="region of interest" description="Disordered" evidence="1">
    <location>
        <begin position="416"/>
        <end position="449"/>
    </location>
</feature>
<evidence type="ECO:0000313" key="3">
    <source>
        <dbReference type="EMBL" id="NJP33757.1"/>
    </source>
</evidence>
<evidence type="ECO:0000256" key="1">
    <source>
        <dbReference type="SAM" id="MobiDB-lite"/>
    </source>
</evidence>
<keyword evidence="2" id="KW-0472">Membrane</keyword>
<feature type="transmembrane region" description="Helical" evidence="2">
    <location>
        <begin position="176"/>
        <end position="195"/>
    </location>
</feature>